<keyword evidence="4" id="KW-0804">Transcription</keyword>
<organism evidence="6 7">
    <name type="scientific">Furfurilactobacillus curtus</name>
    <dbReference type="NCBI Taxonomy" id="1746200"/>
    <lineage>
        <taxon>Bacteria</taxon>
        <taxon>Bacillati</taxon>
        <taxon>Bacillota</taxon>
        <taxon>Bacilli</taxon>
        <taxon>Lactobacillales</taxon>
        <taxon>Lactobacillaceae</taxon>
        <taxon>Furfurilactobacillus</taxon>
    </lineage>
</organism>
<dbReference type="InterPro" id="IPR051054">
    <property type="entry name" value="SorC_transcr_regulators"/>
</dbReference>
<dbReference type="Proteomes" id="UP001628078">
    <property type="component" value="Unassembled WGS sequence"/>
</dbReference>
<evidence type="ECO:0000256" key="1">
    <source>
        <dbReference type="ARBA" id="ARBA00010466"/>
    </source>
</evidence>
<dbReference type="RefSeq" id="WP_407882496.1">
    <property type="nucleotide sequence ID" value="NZ_BQXO01000001.1"/>
</dbReference>
<dbReference type="SUPFAM" id="SSF46689">
    <property type="entry name" value="Homeodomain-like"/>
    <property type="match status" value="1"/>
</dbReference>
<name>A0ABQ5JM72_9LACO</name>
<protein>
    <submittedName>
        <fullName evidence="6">Deoxyribonucleoside regulator</fullName>
    </submittedName>
</protein>
<dbReference type="PANTHER" id="PTHR34294:SF1">
    <property type="entry name" value="TRANSCRIPTIONAL REGULATOR LSRR"/>
    <property type="match status" value="1"/>
</dbReference>
<evidence type="ECO:0000256" key="3">
    <source>
        <dbReference type="ARBA" id="ARBA00023125"/>
    </source>
</evidence>
<dbReference type="PANTHER" id="PTHR34294">
    <property type="entry name" value="TRANSCRIPTIONAL REGULATOR-RELATED"/>
    <property type="match status" value="1"/>
</dbReference>
<gene>
    <name evidence="6" type="primary">deoR</name>
    <name evidence="6" type="ORF">JCM31185_05340</name>
</gene>
<dbReference type="InterPro" id="IPR009057">
    <property type="entry name" value="Homeodomain-like_sf"/>
</dbReference>
<proteinExistence type="inferred from homology"/>
<dbReference type="EMBL" id="BQXO01000001">
    <property type="protein sequence ID" value="GKT05245.1"/>
    <property type="molecule type" value="Genomic_DNA"/>
</dbReference>
<evidence type="ECO:0000313" key="6">
    <source>
        <dbReference type="EMBL" id="GKT05245.1"/>
    </source>
</evidence>
<keyword evidence="2" id="KW-0805">Transcription regulation</keyword>
<dbReference type="InterPro" id="IPR037171">
    <property type="entry name" value="NagB/RpiA_transferase-like"/>
</dbReference>
<dbReference type="InterPro" id="IPR007324">
    <property type="entry name" value="Sugar-bd_dom_put"/>
</dbReference>
<dbReference type="Gene3D" id="3.40.50.1360">
    <property type="match status" value="1"/>
</dbReference>
<comment type="similarity">
    <text evidence="1">Belongs to the SorC transcriptional regulatory family.</text>
</comment>
<feature type="domain" description="Sugar-binding" evidence="5">
    <location>
        <begin position="65"/>
        <end position="312"/>
    </location>
</feature>
<dbReference type="Pfam" id="PF04198">
    <property type="entry name" value="Sugar-bind"/>
    <property type="match status" value="1"/>
</dbReference>
<comment type="caution">
    <text evidence="6">The sequence shown here is derived from an EMBL/GenBank/DDBJ whole genome shotgun (WGS) entry which is preliminary data.</text>
</comment>
<evidence type="ECO:0000313" key="7">
    <source>
        <dbReference type="Proteomes" id="UP001628078"/>
    </source>
</evidence>
<evidence type="ECO:0000259" key="5">
    <source>
        <dbReference type="Pfam" id="PF04198"/>
    </source>
</evidence>
<dbReference type="SUPFAM" id="SSF100950">
    <property type="entry name" value="NagB/RpiA/CoA transferase-like"/>
    <property type="match status" value="1"/>
</dbReference>
<reference evidence="6 7" key="1">
    <citation type="submission" date="2022-03" db="EMBL/GenBank/DDBJ databases">
        <title>Draft genome sequence of Furfurilactobacillus curtus JCM 31185.</title>
        <authorList>
            <person name="Suzuki S."/>
            <person name="Endo A."/>
            <person name="Kajikawa A."/>
        </authorList>
    </citation>
    <scope>NUCLEOTIDE SEQUENCE [LARGE SCALE GENOMIC DNA]</scope>
    <source>
        <strain evidence="6 7">JCM 31185</strain>
    </source>
</reference>
<accession>A0ABQ5JM72</accession>
<sequence>MENDPDKLNNALKVARLYYQNDWSQSDIATELQISRATVSRLLQYARDTGVVRIQIMDPQLPITTLTAALRARYQLKDLVIVPTTPEAGNTLLTQVGAGAANYIESIVKSDDIIGIGWGKTIHQVANQLDPKDVGGVTVVQMKGSVANSNSNNYAFESVNTFANAFRTQPQYLPLPVIFDHQQTKELVEQDTHIRHIIELGRKANIAVFTVGTVRDSALLFKLGYFTATEQYALQQRAVGDVFSRFIDVNGQIVDADINQRTIGIALDELPEKEHSILVAANSAKVPAIHGALTAHYANTLIVDQATAADLVDYGKHVRTN</sequence>
<keyword evidence="7" id="KW-1185">Reference proteome</keyword>
<dbReference type="Gene3D" id="1.10.10.60">
    <property type="entry name" value="Homeodomain-like"/>
    <property type="match status" value="1"/>
</dbReference>
<evidence type="ECO:0000256" key="2">
    <source>
        <dbReference type="ARBA" id="ARBA00023015"/>
    </source>
</evidence>
<dbReference type="Pfam" id="PF13384">
    <property type="entry name" value="HTH_23"/>
    <property type="match status" value="1"/>
</dbReference>
<evidence type="ECO:0000256" key="4">
    <source>
        <dbReference type="ARBA" id="ARBA00023163"/>
    </source>
</evidence>
<keyword evidence="3" id="KW-0238">DNA-binding</keyword>